<protein>
    <recommendedName>
        <fullName evidence="4">Bet v I/Major latex protein domain-containing protein</fullName>
    </recommendedName>
</protein>
<dbReference type="InterPro" id="IPR050279">
    <property type="entry name" value="Plant_def-hormone_signal"/>
</dbReference>
<dbReference type="PANTHER" id="PTHR31213">
    <property type="entry name" value="OS08G0374000 PROTEIN-RELATED"/>
    <property type="match status" value="1"/>
</dbReference>
<dbReference type="InParanoid" id="A0A059DBJ3"/>
<evidence type="ECO:0000313" key="3">
    <source>
        <dbReference type="EMBL" id="KCW87776.1"/>
    </source>
</evidence>
<name>A0A059DBJ3_EUCGR</name>
<dbReference type="PANTHER" id="PTHR31213:SF55">
    <property type="entry name" value="STRESS-INDUCED PROTEIN SAM22"/>
    <property type="match status" value="1"/>
</dbReference>
<accession>A0A059DBJ3</accession>
<dbReference type="GO" id="GO:0006952">
    <property type="term" value="P:defense response"/>
    <property type="evidence" value="ECO:0007669"/>
    <property type="project" value="UniProtKB-KW"/>
</dbReference>
<keyword evidence="2" id="KW-0568">Pathogenesis-related protein</keyword>
<evidence type="ECO:0000256" key="2">
    <source>
        <dbReference type="ARBA" id="ARBA00023265"/>
    </source>
</evidence>
<organism evidence="3">
    <name type="scientific">Eucalyptus grandis</name>
    <name type="common">Flooded gum</name>
    <dbReference type="NCBI Taxonomy" id="71139"/>
    <lineage>
        <taxon>Eukaryota</taxon>
        <taxon>Viridiplantae</taxon>
        <taxon>Streptophyta</taxon>
        <taxon>Embryophyta</taxon>
        <taxon>Tracheophyta</taxon>
        <taxon>Spermatophyta</taxon>
        <taxon>Magnoliopsida</taxon>
        <taxon>eudicotyledons</taxon>
        <taxon>Gunneridae</taxon>
        <taxon>Pentapetalae</taxon>
        <taxon>rosids</taxon>
        <taxon>malvids</taxon>
        <taxon>Myrtales</taxon>
        <taxon>Myrtaceae</taxon>
        <taxon>Myrtoideae</taxon>
        <taxon>Eucalypteae</taxon>
        <taxon>Eucalyptus</taxon>
    </lineage>
</organism>
<evidence type="ECO:0000256" key="1">
    <source>
        <dbReference type="ARBA" id="ARBA00022821"/>
    </source>
</evidence>
<sequence length="106" mass="11462">MHSIPPARMFKAFVLDDNLIPKLLPQAIEDFVTLEGDGGPGTITSFSAKAIFCVTHTYAIVEGDALEKISNEIKAEAGPDREENKASKDKAVGMLKAIEAHLLQKP</sequence>
<dbReference type="AlphaFoldDB" id="A0A059DBJ3"/>
<dbReference type="InterPro" id="IPR023393">
    <property type="entry name" value="START-like_dom_sf"/>
</dbReference>
<proteinExistence type="predicted"/>
<reference evidence="3" key="1">
    <citation type="submission" date="2013-07" db="EMBL/GenBank/DDBJ databases">
        <title>The genome of Eucalyptus grandis.</title>
        <authorList>
            <person name="Schmutz J."/>
            <person name="Hayes R."/>
            <person name="Myburg A."/>
            <person name="Tuskan G."/>
            <person name="Grattapaglia D."/>
            <person name="Rokhsar D.S."/>
        </authorList>
    </citation>
    <scope>NUCLEOTIDE SEQUENCE</scope>
    <source>
        <tissue evidence="3">Leaf extractions</tissue>
    </source>
</reference>
<evidence type="ECO:0008006" key="4">
    <source>
        <dbReference type="Google" id="ProtNLM"/>
    </source>
</evidence>
<dbReference type="Gene3D" id="3.30.530.20">
    <property type="match status" value="2"/>
</dbReference>
<dbReference type="SUPFAM" id="SSF55961">
    <property type="entry name" value="Bet v1-like"/>
    <property type="match status" value="1"/>
</dbReference>
<dbReference type="Gramene" id="KCW87776">
    <property type="protein sequence ID" value="KCW87776"/>
    <property type="gene ID" value="EUGRSUZ_A00156"/>
</dbReference>
<dbReference type="OMA" id="ERAFGMY"/>
<dbReference type="EMBL" id="KK198753">
    <property type="protein sequence ID" value="KCW87776.1"/>
    <property type="molecule type" value="Genomic_DNA"/>
</dbReference>
<gene>
    <name evidence="3" type="ORF">EUGRSUZ_A00156</name>
</gene>
<keyword evidence="1" id="KW-0611">Plant defense</keyword>